<reference evidence="1 2" key="1">
    <citation type="submission" date="2019-12" db="EMBL/GenBank/DDBJ databases">
        <title>Genomic-based taxomic classification of the family Erythrobacteraceae.</title>
        <authorList>
            <person name="Xu L."/>
        </authorList>
    </citation>
    <scope>NUCLEOTIDE SEQUENCE [LARGE SCALE GENOMIC DNA]</scope>
    <source>
        <strain evidence="1 2">100921-2</strain>
    </source>
</reference>
<dbReference type="EMBL" id="WTZA01000001">
    <property type="protein sequence ID" value="MXO74800.1"/>
    <property type="molecule type" value="Genomic_DNA"/>
</dbReference>
<sequence>MTVEGQKFYPGERATAEQVLELAREYRQAAEKLVECGRRRQPLSRAPFRMVAIHAVELYLNALLLAAGQPAGRVRGLHHDLGSRTALALGEGLQLRKRTVLHLETLSKTREYLLTRYDPEPSVTSELNRLLATLTEVSEKVPLWIARSRAKV</sequence>
<name>A0A6I4TF72_9SPHN</name>
<proteinExistence type="predicted"/>
<dbReference type="Proteomes" id="UP000439522">
    <property type="component" value="Unassembled WGS sequence"/>
</dbReference>
<protein>
    <recommendedName>
        <fullName evidence="3">HEPN domain-containing protein</fullName>
    </recommendedName>
</protein>
<evidence type="ECO:0008006" key="3">
    <source>
        <dbReference type="Google" id="ProtNLM"/>
    </source>
</evidence>
<keyword evidence="2" id="KW-1185">Reference proteome</keyword>
<evidence type="ECO:0000313" key="2">
    <source>
        <dbReference type="Proteomes" id="UP000439522"/>
    </source>
</evidence>
<evidence type="ECO:0000313" key="1">
    <source>
        <dbReference type="EMBL" id="MXO74800.1"/>
    </source>
</evidence>
<comment type="caution">
    <text evidence="1">The sequence shown here is derived from an EMBL/GenBank/DDBJ whole genome shotgun (WGS) entry which is preliminary data.</text>
</comment>
<organism evidence="1 2">
    <name type="scientific">Tsuneonella aeria</name>
    <dbReference type="NCBI Taxonomy" id="1837929"/>
    <lineage>
        <taxon>Bacteria</taxon>
        <taxon>Pseudomonadati</taxon>
        <taxon>Pseudomonadota</taxon>
        <taxon>Alphaproteobacteria</taxon>
        <taxon>Sphingomonadales</taxon>
        <taxon>Erythrobacteraceae</taxon>
        <taxon>Tsuneonella</taxon>
    </lineage>
</organism>
<dbReference type="OrthoDB" id="7854481at2"/>
<gene>
    <name evidence="1" type="ORF">GRI40_06145</name>
</gene>
<dbReference type="RefSeq" id="WP_160610524.1">
    <property type="nucleotide sequence ID" value="NZ_WTZA01000001.1"/>
</dbReference>
<accession>A0A6I4TF72</accession>
<dbReference type="AlphaFoldDB" id="A0A6I4TF72"/>